<keyword evidence="6 7" id="KW-0472">Membrane</keyword>
<dbReference type="InterPro" id="IPR004841">
    <property type="entry name" value="AA-permease/SLC12A_dom"/>
</dbReference>
<feature type="transmembrane region" description="Helical" evidence="7">
    <location>
        <begin position="127"/>
        <end position="149"/>
    </location>
</feature>
<evidence type="ECO:0000256" key="3">
    <source>
        <dbReference type="ARBA" id="ARBA00022448"/>
    </source>
</evidence>
<evidence type="ECO:0000313" key="10">
    <source>
        <dbReference type="Proteomes" id="UP000321907"/>
    </source>
</evidence>
<feature type="transmembrane region" description="Helical" evidence="7">
    <location>
        <begin position="383"/>
        <end position="402"/>
    </location>
</feature>
<dbReference type="GO" id="GO:0015377">
    <property type="term" value="F:chloride:monoatomic cation symporter activity"/>
    <property type="evidence" value="ECO:0007669"/>
    <property type="project" value="InterPro"/>
</dbReference>
<comment type="caution">
    <text evidence="9">The sequence shown here is derived from an EMBL/GenBank/DDBJ whole genome shotgun (WGS) entry which is preliminary data.</text>
</comment>
<keyword evidence="4 7" id="KW-0812">Transmembrane</keyword>
<evidence type="ECO:0000256" key="1">
    <source>
        <dbReference type="ARBA" id="ARBA00004141"/>
    </source>
</evidence>
<reference evidence="9 10" key="1">
    <citation type="submission" date="2019-08" db="EMBL/GenBank/DDBJ databases">
        <title>Lewinella sp. strain SSH13 Genome sequencing and assembly.</title>
        <authorList>
            <person name="Kim I."/>
        </authorList>
    </citation>
    <scope>NUCLEOTIDE SEQUENCE [LARGE SCALE GENOMIC DNA]</scope>
    <source>
        <strain evidence="9 10">SSH13</strain>
    </source>
</reference>
<feature type="transmembrane region" description="Helical" evidence="7">
    <location>
        <begin position="12"/>
        <end position="30"/>
    </location>
</feature>
<evidence type="ECO:0000259" key="8">
    <source>
        <dbReference type="Pfam" id="PF00324"/>
    </source>
</evidence>
<gene>
    <name evidence="9" type="ORF">FUA23_17755</name>
</gene>
<feature type="transmembrane region" description="Helical" evidence="7">
    <location>
        <begin position="283"/>
        <end position="303"/>
    </location>
</feature>
<dbReference type="GO" id="GO:0016020">
    <property type="term" value="C:membrane"/>
    <property type="evidence" value="ECO:0007669"/>
    <property type="project" value="UniProtKB-SubCell"/>
</dbReference>
<feature type="transmembrane region" description="Helical" evidence="7">
    <location>
        <begin position="248"/>
        <end position="271"/>
    </location>
</feature>
<proteinExistence type="inferred from homology"/>
<comment type="subcellular location">
    <subcellularLocation>
        <location evidence="1">Membrane</location>
        <topology evidence="1">Multi-pass membrane protein</topology>
    </subcellularLocation>
</comment>
<dbReference type="OrthoDB" id="3181223at2"/>
<organism evidence="9 10">
    <name type="scientific">Neolewinella aurantiaca</name>
    <dbReference type="NCBI Taxonomy" id="2602767"/>
    <lineage>
        <taxon>Bacteria</taxon>
        <taxon>Pseudomonadati</taxon>
        <taxon>Bacteroidota</taxon>
        <taxon>Saprospiria</taxon>
        <taxon>Saprospirales</taxon>
        <taxon>Lewinellaceae</taxon>
        <taxon>Neolewinella</taxon>
    </lineage>
</organism>
<dbReference type="Proteomes" id="UP000321907">
    <property type="component" value="Unassembled WGS sequence"/>
</dbReference>
<evidence type="ECO:0000256" key="6">
    <source>
        <dbReference type="ARBA" id="ARBA00023136"/>
    </source>
</evidence>
<keyword evidence="5 7" id="KW-1133">Transmembrane helix</keyword>
<dbReference type="PANTHER" id="PTHR11827">
    <property type="entry name" value="SOLUTE CARRIER FAMILY 12, CATION COTRANSPORTERS"/>
    <property type="match status" value="1"/>
</dbReference>
<dbReference type="RefSeq" id="WP_147932112.1">
    <property type="nucleotide sequence ID" value="NZ_VOXD01000033.1"/>
</dbReference>
<dbReference type="FunFam" id="1.20.1740.10:FF:000013">
    <property type="entry name" value="Solute carrier family 12 member"/>
    <property type="match status" value="1"/>
</dbReference>
<keyword evidence="10" id="KW-1185">Reference proteome</keyword>
<evidence type="ECO:0000256" key="5">
    <source>
        <dbReference type="ARBA" id="ARBA00022989"/>
    </source>
</evidence>
<evidence type="ECO:0000256" key="4">
    <source>
        <dbReference type="ARBA" id="ARBA00022692"/>
    </source>
</evidence>
<feature type="transmembrane region" description="Helical" evidence="7">
    <location>
        <begin position="36"/>
        <end position="59"/>
    </location>
</feature>
<dbReference type="EMBL" id="VOXD01000033">
    <property type="protein sequence ID" value="TXF87657.1"/>
    <property type="molecule type" value="Genomic_DNA"/>
</dbReference>
<feature type="transmembrane region" description="Helical" evidence="7">
    <location>
        <begin position="408"/>
        <end position="431"/>
    </location>
</feature>
<dbReference type="PANTHER" id="PTHR11827:SF72">
    <property type="entry name" value="GH08340P"/>
    <property type="match status" value="1"/>
</dbReference>
<feature type="transmembrane region" description="Helical" evidence="7">
    <location>
        <begin position="443"/>
        <end position="459"/>
    </location>
</feature>
<sequence>MSKQKFGTAPVFFTAISTILGAIMFLRFGFAVGMVGLAGTMVLILIGHAVTIPTAMAIAEIATNQKVEGGGEYYIISRSFGLVIGSTIGMALYMSQAISVAFYIMAFTEAFRPLVDWVLATYSLLPWADWLLSQPQTIGIPALLLLTGLILSKGADLGVKVLYSVVFTLGIALAAFFLGSTEYAENNDINFFNRYTGTVAESQATIDGITQADPSDTVSFGGEEVGLREAPSAAPASAPAPKPVVPNISFFTVFAIIFPAFTGMTAGVGLSGDLKDPGRSIPLGTLAATIGGMVIYFFMAWKLSVSASPEMLADTNRLVMADIAWQGWWIIPLGLAAATISSALGSILVAPRTLQAIAADEIFPAPALNNWISKGKGENNEPYNASLITVLLAAFFIMLGALDSVAEIISMFFMVTYGSLCLISFLNHFAADPSYRPTFRSKWYVSLFGALACFGLMFFMNSTYAALAVVLIGILYVYIAYANPDKRSMALIFQGVIFQFSRRLQIFLQKADKEEKKSWRPSVIAASDATFTRLGAFDLLRWLSQKYGFGTYLHYVNGYLSHEKSEEAAQIKKRIIRMAEATDSRIYVDTIVSPSYTSAIAQTVQFPGIAGTENNLLLLEYSKNNKEGLSDIIDNFKLIKSVDFNVGILGLSERGFGLKKTIHVWITRAHYESANLMILLAYVMTGHPDWQGAQIKLFAVFEESKMAAEEQALYDLIETGQLPISRNNIDVLCRMDDTDSKAVIARKSGEADLVILGFRDKALKRIGEDYFAGYDEIGNVLFVNASEEVEIR</sequence>
<feature type="transmembrane region" description="Helical" evidence="7">
    <location>
        <begin position="161"/>
        <end position="179"/>
    </location>
</feature>
<feature type="domain" description="Amino acid permease/ SLC12A" evidence="8">
    <location>
        <begin position="11"/>
        <end position="502"/>
    </location>
</feature>
<protein>
    <submittedName>
        <fullName evidence="9">Amino acid permease</fullName>
    </submittedName>
</protein>
<evidence type="ECO:0000313" key="9">
    <source>
        <dbReference type="EMBL" id="TXF87657.1"/>
    </source>
</evidence>
<dbReference type="Pfam" id="PF00324">
    <property type="entry name" value="AA_permease"/>
    <property type="match status" value="1"/>
</dbReference>
<feature type="transmembrane region" description="Helical" evidence="7">
    <location>
        <begin position="465"/>
        <end position="482"/>
    </location>
</feature>
<accession>A0A5C7FJZ0</accession>
<evidence type="ECO:0000256" key="2">
    <source>
        <dbReference type="ARBA" id="ARBA00010593"/>
    </source>
</evidence>
<dbReference type="AlphaFoldDB" id="A0A5C7FJZ0"/>
<dbReference type="InterPro" id="IPR004842">
    <property type="entry name" value="SLC12A_fam"/>
</dbReference>
<keyword evidence="3" id="KW-0813">Transport</keyword>
<feature type="transmembrane region" description="Helical" evidence="7">
    <location>
        <begin position="80"/>
        <end position="107"/>
    </location>
</feature>
<dbReference type="Gene3D" id="1.20.1740.10">
    <property type="entry name" value="Amino acid/polyamine transporter I"/>
    <property type="match status" value="1"/>
</dbReference>
<feature type="transmembrane region" description="Helical" evidence="7">
    <location>
        <begin position="323"/>
        <end position="349"/>
    </location>
</feature>
<name>A0A5C7FJZ0_9BACT</name>
<evidence type="ECO:0000256" key="7">
    <source>
        <dbReference type="SAM" id="Phobius"/>
    </source>
</evidence>
<comment type="similarity">
    <text evidence="2">Belongs to the SLC12A transporter family.</text>
</comment>